<evidence type="ECO:0000313" key="4">
    <source>
        <dbReference type="Proteomes" id="UP000183760"/>
    </source>
</evidence>
<dbReference type="EMBL" id="FOIB01000001">
    <property type="protein sequence ID" value="SES86776.1"/>
    <property type="molecule type" value="Genomic_DNA"/>
</dbReference>
<feature type="transmembrane region" description="Helical" evidence="1">
    <location>
        <begin position="12"/>
        <end position="33"/>
    </location>
</feature>
<accession>A0A511T109</accession>
<reference evidence="3 4" key="1">
    <citation type="submission" date="2016-10" db="EMBL/GenBank/DDBJ databases">
        <authorList>
            <person name="Varghese N."/>
            <person name="Submissions S."/>
        </authorList>
    </citation>
    <scope>NUCLEOTIDE SEQUENCE [LARGE SCALE GENOMIC DNA]</scope>
    <source>
        <strain evidence="3 4">DSM 16525</strain>
    </source>
</reference>
<dbReference type="Proteomes" id="UP000321514">
    <property type="component" value="Unassembled WGS sequence"/>
</dbReference>
<protein>
    <recommendedName>
        <fullName evidence="6">SHOCT domain-containing protein</fullName>
    </recommendedName>
</protein>
<evidence type="ECO:0008006" key="6">
    <source>
        <dbReference type="Google" id="ProtNLM"/>
    </source>
</evidence>
<organism evidence="2 5">
    <name type="scientific">Myxococcus fulvus</name>
    <dbReference type="NCBI Taxonomy" id="33"/>
    <lineage>
        <taxon>Bacteria</taxon>
        <taxon>Pseudomonadati</taxon>
        <taxon>Myxococcota</taxon>
        <taxon>Myxococcia</taxon>
        <taxon>Myxococcales</taxon>
        <taxon>Cystobacterineae</taxon>
        <taxon>Myxococcaceae</taxon>
        <taxon>Myxococcus</taxon>
    </lineage>
</organism>
<comment type="caution">
    <text evidence="2">The sequence shown here is derived from an EMBL/GenBank/DDBJ whole genome shotgun (WGS) entry which is preliminary data.</text>
</comment>
<keyword evidence="1" id="KW-0472">Membrane</keyword>
<proteinExistence type="predicted"/>
<evidence type="ECO:0000313" key="3">
    <source>
        <dbReference type="EMBL" id="SES86776.1"/>
    </source>
</evidence>
<evidence type="ECO:0000313" key="2">
    <source>
        <dbReference type="EMBL" id="GEN07567.1"/>
    </source>
</evidence>
<keyword evidence="1" id="KW-0812">Transmembrane</keyword>
<dbReference type="RefSeq" id="WP_074948650.1">
    <property type="nucleotide sequence ID" value="NZ_BJXR01000025.1"/>
</dbReference>
<dbReference type="OrthoDB" id="5382494at2"/>
<evidence type="ECO:0000256" key="1">
    <source>
        <dbReference type="SAM" id="Phobius"/>
    </source>
</evidence>
<dbReference type="AlphaFoldDB" id="A0A511T109"/>
<gene>
    <name evidence="2" type="ORF">MFU01_26040</name>
    <name evidence="3" type="ORF">SAMN05443572_101418</name>
</gene>
<name>A0A511T109_MYXFU</name>
<keyword evidence="1" id="KW-1133">Transmembrane helix</keyword>
<reference evidence="2 5" key="2">
    <citation type="submission" date="2019-07" db="EMBL/GenBank/DDBJ databases">
        <title>Whole genome shotgun sequence of Myxococcus fulvus NBRC 100333.</title>
        <authorList>
            <person name="Hosoyama A."/>
            <person name="Uohara A."/>
            <person name="Ohji S."/>
            <person name="Ichikawa N."/>
        </authorList>
    </citation>
    <scope>NUCLEOTIDE SEQUENCE [LARGE SCALE GENOMIC DNA]</scope>
    <source>
        <strain evidence="2 5">NBRC 100333</strain>
    </source>
</reference>
<keyword evidence="4" id="KW-1185">Reference proteome</keyword>
<dbReference type="Proteomes" id="UP000183760">
    <property type="component" value="Unassembled WGS sequence"/>
</dbReference>
<evidence type="ECO:0000313" key="5">
    <source>
        <dbReference type="Proteomes" id="UP000321514"/>
    </source>
</evidence>
<dbReference type="EMBL" id="BJXR01000025">
    <property type="protein sequence ID" value="GEN07567.1"/>
    <property type="molecule type" value="Genomic_DNA"/>
</dbReference>
<sequence>MNAETPLSAARFLVPLLFLLGTGVSVWIITRIFGTWLKHRKVREQGLPARAILLRSERTAMSSQKRARYNHLLEVTLPDRPPYEVWVLDRYHDWNVRVFAPGLELDVRVDPADAQRVAVMGPVVEQDLGQLAALLAGKPVSAPKDPVKSLAELQRMLGEGLITMDDFERKKAEILGRL</sequence>